<feature type="compositionally biased region" description="Basic and acidic residues" evidence="1">
    <location>
        <begin position="57"/>
        <end position="66"/>
    </location>
</feature>
<comment type="caution">
    <text evidence="3">The sequence shown here is derived from an EMBL/GenBank/DDBJ whole genome shotgun (WGS) entry which is preliminary data.</text>
</comment>
<accession>A0A409XKN9</accession>
<organism evidence="3 4">
    <name type="scientific">Psilocybe cyanescens</name>
    <dbReference type="NCBI Taxonomy" id="93625"/>
    <lineage>
        <taxon>Eukaryota</taxon>
        <taxon>Fungi</taxon>
        <taxon>Dikarya</taxon>
        <taxon>Basidiomycota</taxon>
        <taxon>Agaricomycotina</taxon>
        <taxon>Agaricomycetes</taxon>
        <taxon>Agaricomycetidae</taxon>
        <taxon>Agaricales</taxon>
        <taxon>Agaricineae</taxon>
        <taxon>Strophariaceae</taxon>
        <taxon>Psilocybe</taxon>
    </lineage>
</organism>
<feature type="signal peptide" evidence="2">
    <location>
        <begin position="1"/>
        <end position="31"/>
    </location>
</feature>
<feature type="region of interest" description="Disordered" evidence="1">
    <location>
        <begin position="51"/>
        <end position="120"/>
    </location>
</feature>
<dbReference type="EMBL" id="NHYD01001371">
    <property type="protein sequence ID" value="PPQ91339.1"/>
    <property type="molecule type" value="Genomic_DNA"/>
</dbReference>
<dbReference type="InParanoid" id="A0A409XKN9"/>
<protein>
    <submittedName>
        <fullName evidence="3">Uncharacterized protein</fullName>
    </submittedName>
</protein>
<gene>
    <name evidence="3" type="ORF">CVT25_003722</name>
</gene>
<dbReference type="Proteomes" id="UP000283269">
    <property type="component" value="Unassembled WGS sequence"/>
</dbReference>
<proteinExistence type="predicted"/>
<feature type="compositionally biased region" description="Polar residues" evidence="1">
    <location>
        <begin position="107"/>
        <end position="120"/>
    </location>
</feature>
<evidence type="ECO:0000313" key="4">
    <source>
        <dbReference type="Proteomes" id="UP000283269"/>
    </source>
</evidence>
<feature type="compositionally biased region" description="Polar residues" evidence="1">
    <location>
        <begin position="86"/>
        <end position="100"/>
    </location>
</feature>
<evidence type="ECO:0000256" key="2">
    <source>
        <dbReference type="SAM" id="SignalP"/>
    </source>
</evidence>
<keyword evidence="4" id="KW-1185">Reference proteome</keyword>
<name>A0A409XKN9_PSICY</name>
<dbReference type="AlphaFoldDB" id="A0A409XKN9"/>
<feature type="chain" id="PRO_5019009151" evidence="2">
    <location>
        <begin position="32"/>
        <end position="120"/>
    </location>
</feature>
<sequence>MIFQNTAAAATLSSITPTAVCMLMLLLPSWSFPCDHDESLPLSACTSQSQIADDDIDKSTWPRTDETNVVGNEEPHDEEIEETHEGSTTVQENTNPAQTHTQKETKTQNAISNASFTNVE</sequence>
<evidence type="ECO:0000313" key="3">
    <source>
        <dbReference type="EMBL" id="PPQ91339.1"/>
    </source>
</evidence>
<evidence type="ECO:0000256" key="1">
    <source>
        <dbReference type="SAM" id="MobiDB-lite"/>
    </source>
</evidence>
<keyword evidence="2" id="KW-0732">Signal</keyword>
<reference evidence="3 4" key="1">
    <citation type="journal article" date="2018" name="Evol. Lett.">
        <title>Horizontal gene cluster transfer increased hallucinogenic mushroom diversity.</title>
        <authorList>
            <person name="Reynolds H.T."/>
            <person name="Vijayakumar V."/>
            <person name="Gluck-Thaler E."/>
            <person name="Korotkin H.B."/>
            <person name="Matheny P.B."/>
            <person name="Slot J.C."/>
        </authorList>
    </citation>
    <scope>NUCLEOTIDE SEQUENCE [LARGE SCALE GENOMIC DNA]</scope>
    <source>
        <strain evidence="3 4">2631</strain>
    </source>
</reference>